<dbReference type="Gene3D" id="2.60.200.40">
    <property type="match status" value="1"/>
</dbReference>
<dbReference type="AlphaFoldDB" id="A0AAD5RTA1"/>
<dbReference type="InterPro" id="IPR001206">
    <property type="entry name" value="Diacylglycerol_kinase_cat_dom"/>
</dbReference>
<evidence type="ECO:0000259" key="1">
    <source>
        <dbReference type="Pfam" id="PF00781"/>
    </source>
</evidence>
<dbReference type="GO" id="GO:0001727">
    <property type="term" value="F:lipid kinase activity"/>
    <property type="evidence" value="ECO:0007669"/>
    <property type="project" value="TreeGrafter"/>
</dbReference>
<dbReference type="PANTHER" id="PTHR12358:SF108">
    <property type="entry name" value="DAGKC DOMAIN-CONTAINING PROTEIN"/>
    <property type="match status" value="1"/>
</dbReference>
<reference evidence="2" key="1">
    <citation type="submission" date="2022-07" db="EMBL/GenBank/DDBJ databases">
        <title>Draft genome sequence of Zalerion maritima ATCC 34329, a (micro)plastics degrading marine fungus.</title>
        <authorList>
            <person name="Paco A."/>
            <person name="Goncalves M.F.M."/>
            <person name="Rocha-Santos T.A.P."/>
            <person name="Alves A."/>
        </authorList>
    </citation>
    <scope>NUCLEOTIDE SEQUENCE</scope>
    <source>
        <strain evidence="2">ATCC 34329</strain>
    </source>
</reference>
<dbReference type="Gene3D" id="3.40.50.10330">
    <property type="entry name" value="Probable inorganic polyphosphate/atp-NAD kinase, domain 1"/>
    <property type="match status" value="1"/>
</dbReference>
<name>A0AAD5RTA1_9PEZI</name>
<dbReference type="InterPro" id="IPR050187">
    <property type="entry name" value="Lipid_Phosphate_FormReg"/>
</dbReference>
<organism evidence="2 3">
    <name type="scientific">Zalerion maritima</name>
    <dbReference type="NCBI Taxonomy" id="339359"/>
    <lineage>
        <taxon>Eukaryota</taxon>
        <taxon>Fungi</taxon>
        <taxon>Dikarya</taxon>
        <taxon>Ascomycota</taxon>
        <taxon>Pezizomycotina</taxon>
        <taxon>Sordariomycetes</taxon>
        <taxon>Lulworthiomycetidae</taxon>
        <taxon>Lulworthiales</taxon>
        <taxon>Lulworthiaceae</taxon>
        <taxon>Zalerion</taxon>
    </lineage>
</organism>
<dbReference type="PANTHER" id="PTHR12358">
    <property type="entry name" value="SPHINGOSINE KINASE"/>
    <property type="match status" value="1"/>
</dbReference>
<evidence type="ECO:0000313" key="2">
    <source>
        <dbReference type="EMBL" id="KAJ2898293.1"/>
    </source>
</evidence>
<gene>
    <name evidence="2" type="ORF">MKZ38_004018</name>
</gene>
<protein>
    <recommendedName>
        <fullName evidence="1">DAGKc domain-containing protein</fullName>
    </recommendedName>
</protein>
<comment type="caution">
    <text evidence="2">The sequence shown here is derived from an EMBL/GenBank/DDBJ whole genome shotgun (WGS) entry which is preliminary data.</text>
</comment>
<keyword evidence="3" id="KW-1185">Reference proteome</keyword>
<proteinExistence type="predicted"/>
<dbReference type="GO" id="GO:0046512">
    <property type="term" value="P:sphingosine biosynthetic process"/>
    <property type="evidence" value="ECO:0007669"/>
    <property type="project" value="TreeGrafter"/>
</dbReference>
<dbReference type="GO" id="GO:0005737">
    <property type="term" value="C:cytoplasm"/>
    <property type="evidence" value="ECO:0007669"/>
    <property type="project" value="TreeGrafter"/>
</dbReference>
<evidence type="ECO:0000313" key="3">
    <source>
        <dbReference type="Proteomes" id="UP001201980"/>
    </source>
</evidence>
<feature type="domain" description="DAGKc" evidence="1">
    <location>
        <begin position="82"/>
        <end position="206"/>
    </location>
</feature>
<dbReference type="EMBL" id="JAKWBI020000237">
    <property type="protein sequence ID" value="KAJ2898293.1"/>
    <property type="molecule type" value="Genomic_DNA"/>
</dbReference>
<sequence length="477" mass="51923">MGSSRSYPFDFAPPIKEDEVVMVVPCGIPGVHNTTFTLSVVPDDSNDHGMPFIHKRRYGPGDIFPEYVVDPSRLPAYLKTDLHVVVSTRSGTGKAEAFYDVLKVYLEAVGIHERGTQEGNQNEYNVVVTSHPGSVQEFARSTLSNCTRPTTVILLSGDGGVVDLLNNCSVVCSSLNSSAVAPTVALLPLGTGNALFHSIHRPLCDASAADDKPGPHPLVQALRTLFLGVPHRLPAFKASFSPCAKLVPVPSEDLPATDIPPLEVPTPPVPDSFTYPLVPNSYLLGTIVSSYGFHASLVYESDTPALRKFGQKRFGMAAAELLKTAHAYDAAVEYVPYNQEQQGWNSLGRDKHGYVLAAHVSNMEKTFRISPSSKPLDGKLWLVNFAPLEGEEVMKIMHAAYAGGCHVVLEGVGYFPVERLRVTVREPDPRWRKVCIDGTIVELEEGGWMEVSTGQESRLKVLVPQKVAEESGECFIE</sequence>
<dbReference type="SUPFAM" id="SSF111331">
    <property type="entry name" value="NAD kinase/diacylglycerol kinase-like"/>
    <property type="match status" value="1"/>
</dbReference>
<dbReference type="InterPro" id="IPR017438">
    <property type="entry name" value="ATP-NAD_kinase_N"/>
</dbReference>
<dbReference type="GO" id="GO:0016020">
    <property type="term" value="C:membrane"/>
    <property type="evidence" value="ECO:0007669"/>
    <property type="project" value="TreeGrafter"/>
</dbReference>
<dbReference type="InterPro" id="IPR016064">
    <property type="entry name" value="NAD/diacylglycerol_kinase_sf"/>
</dbReference>
<accession>A0AAD5RTA1</accession>
<dbReference type="Proteomes" id="UP001201980">
    <property type="component" value="Unassembled WGS sequence"/>
</dbReference>
<dbReference type="Pfam" id="PF00781">
    <property type="entry name" value="DAGK_cat"/>
    <property type="match status" value="1"/>
</dbReference>